<evidence type="ECO:0000313" key="3">
    <source>
        <dbReference type="Proteomes" id="UP000230202"/>
    </source>
</evidence>
<sequence>MQDVAICTVARFFLISSEIFTICKQNLILIFFAKLSAQLVPPITIITAVVILHKSFKAISAIDTILTLAGVLLIDSKLKLRQQ</sequence>
<reference evidence="2" key="1">
    <citation type="journal article" date="2017" name="MBio">
        <title>Type VI secretion-mediated competition in the bee gut microbiome.</title>
        <authorList>
            <person name="Steele M.I."/>
            <person name="Kwong W.K."/>
            <person name="Powell J.E."/>
            <person name="Whiteley M."/>
            <person name="Moran N.A."/>
        </authorList>
    </citation>
    <scope>NUCLEOTIDE SEQUENCE [LARGE SCALE GENOMIC DNA]</scope>
    <source>
        <strain evidence="2">WkB273</strain>
    </source>
</reference>
<dbReference type="AlphaFoldDB" id="A0A2N9X8S5"/>
<feature type="transmembrane region" description="Helical" evidence="1">
    <location>
        <begin position="27"/>
        <end position="52"/>
    </location>
</feature>
<name>A0A2N9X8S5_9NEIS</name>
<keyword evidence="1" id="KW-0472">Membrane</keyword>
<organism evidence="2 3">
    <name type="scientific">Snodgrassella alvi</name>
    <dbReference type="NCBI Taxonomy" id="1196083"/>
    <lineage>
        <taxon>Bacteria</taxon>
        <taxon>Pseudomonadati</taxon>
        <taxon>Pseudomonadota</taxon>
        <taxon>Betaproteobacteria</taxon>
        <taxon>Neisseriales</taxon>
        <taxon>Neisseriaceae</taxon>
        <taxon>Snodgrassella</taxon>
    </lineage>
</organism>
<dbReference type="EMBL" id="MEIL01000019">
    <property type="protein sequence ID" value="PIT40763.1"/>
    <property type="molecule type" value="Genomic_DNA"/>
</dbReference>
<evidence type="ECO:0000256" key="1">
    <source>
        <dbReference type="SAM" id="Phobius"/>
    </source>
</evidence>
<keyword evidence="1" id="KW-1133">Transmembrane helix</keyword>
<evidence type="ECO:0000313" key="2">
    <source>
        <dbReference type="EMBL" id="PIT40763.1"/>
    </source>
</evidence>
<dbReference type="Proteomes" id="UP000230202">
    <property type="component" value="Unassembled WGS sequence"/>
</dbReference>
<dbReference type="RefSeq" id="WP_100151829.1">
    <property type="nucleotide sequence ID" value="NZ_MEIK01000040.1"/>
</dbReference>
<accession>A0A2N9X8S5</accession>
<proteinExistence type="predicted"/>
<keyword evidence="3" id="KW-1185">Reference proteome</keyword>
<protein>
    <submittedName>
        <fullName evidence="2">Uncharacterized protein</fullName>
    </submittedName>
</protein>
<comment type="caution">
    <text evidence="2">The sequence shown here is derived from an EMBL/GenBank/DDBJ whole genome shotgun (WGS) entry which is preliminary data.</text>
</comment>
<feature type="transmembrane region" description="Helical" evidence="1">
    <location>
        <begin position="58"/>
        <end position="74"/>
    </location>
</feature>
<keyword evidence="1" id="KW-0812">Transmembrane</keyword>
<gene>
    <name evidence="2" type="ORF">BHC54_03835</name>
</gene>